<name>A0ABD2QGZ9_9PLAT</name>
<dbReference type="AlphaFoldDB" id="A0ABD2QGZ9"/>
<evidence type="ECO:0000313" key="1">
    <source>
        <dbReference type="EMBL" id="KAL3318804.1"/>
    </source>
</evidence>
<proteinExistence type="predicted"/>
<sequence>MCHYEKQLVEFCHTRVSTPRSMRLQKLIKTLENTLNLTDETSFTESLSQELECFRDILLKLKDMTPRFELDSEELPVIRSWIESLREFEKSPRSENLFIANLLKICKDQLNSYLVSNDLDSKIYQFLRELDLATEIGFEFEVTFVELEANLTVLFNEDVERVKYLDAYLSKISKCYHLELLKRYSEIMQDTTTLHHYQNKLCVHLEKIVSVLTKQFVYNSMHKSNLFSRSDQCRDDLEIVYVMTCIVNTIMDIQKKHRSLLNFLSNYALLEEDVSLFKQRIRSISGICQSLKASSVEQAFERIFRKELLKLDTATTDNENLLQIFVANLIELTLPKLTKFDTYHRRWIENHHQKCVLDTKFFQRLKRNFGPETMEIFLEYLGQAKANLTTNFIKQLTEKVLNVQVDKFLEKCERIDATFSGDSDFEDVYQKIDFTVASNELKDILSQNRQNFSSCLQLVASIGQNLIIQEFLSSIDDRSSTKYSKQLPRLKRFIPLMVLFFLSSQKTLEICETAFTMGLVQLIETFCAESGKFIIEDIIEQTDQLIAIKKWSERGVKPK</sequence>
<accession>A0ABD2QGZ9</accession>
<dbReference type="EMBL" id="JBJKFK010000201">
    <property type="protein sequence ID" value="KAL3318804.1"/>
    <property type="molecule type" value="Genomic_DNA"/>
</dbReference>
<protein>
    <submittedName>
        <fullName evidence="1">Uncharacterized protein</fullName>
    </submittedName>
</protein>
<dbReference type="Proteomes" id="UP001626550">
    <property type="component" value="Unassembled WGS sequence"/>
</dbReference>
<gene>
    <name evidence="1" type="ORF">Ciccas_002524</name>
</gene>
<organism evidence="1 2">
    <name type="scientific">Cichlidogyrus casuarinus</name>
    <dbReference type="NCBI Taxonomy" id="1844966"/>
    <lineage>
        <taxon>Eukaryota</taxon>
        <taxon>Metazoa</taxon>
        <taxon>Spiralia</taxon>
        <taxon>Lophotrochozoa</taxon>
        <taxon>Platyhelminthes</taxon>
        <taxon>Monogenea</taxon>
        <taxon>Monopisthocotylea</taxon>
        <taxon>Dactylogyridea</taxon>
        <taxon>Ancyrocephalidae</taxon>
        <taxon>Cichlidogyrus</taxon>
    </lineage>
</organism>
<keyword evidence="2" id="KW-1185">Reference proteome</keyword>
<reference evidence="1 2" key="1">
    <citation type="submission" date="2024-11" db="EMBL/GenBank/DDBJ databases">
        <title>Adaptive evolution of stress response genes in parasites aligns with host niche diversity.</title>
        <authorList>
            <person name="Hahn C."/>
            <person name="Resl P."/>
        </authorList>
    </citation>
    <scope>NUCLEOTIDE SEQUENCE [LARGE SCALE GENOMIC DNA]</scope>
    <source>
        <strain evidence="1">EGGRZ-B1_66</strain>
        <tissue evidence="1">Body</tissue>
    </source>
</reference>
<evidence type="ECO:0000313" key="2">
    <source>
        <dbReference type="Proteomes" id="UP001626550"/>
    </source>
</evidence>
<comment type="caution">
    <text evidence="1">The sequence shown here is derived from an EMBL/GenBank/DDBJ whole genome shotgun (WGS) entry which is preliminary data.</text>
</comment>